<dbReference type="InterPro" id="IPR012341">
    <property type="entry name" value="6hp_glycosidase-like_sf"/>
</dbReference>
<dbReference type="EMBL" id="AP025739">
    <property type="protein sequence ID" value="BDI29684.1"/>
    <property type="molecule type" value="Genomic_DNA"/>
</dbReference>
<evidence type="ECO:0000313" key="1">
    <source>
        <dbReference type="EMBL" id="BDI29684.1"/>
    </source>
</evidence>
<dbReference type="Gene3D" id="1.50.10.10">
    <property type="match status" value="1"/>
</dbReference>
<dbReference type="InterPro" id="IPR008928">
    <property type="entry name" value="6-hairpin_glycosidase_sf"/>
</dbReference>
<keyword evidence="2" id="KW-1185">Reference proteome</keyword>
<name>A0A402D3Z0_9BACT</name>
<proteinExistence type="predicted"/>
<dbReference type="SUPFAM" id="SSF48208">
    <property type="entry name" value="Six-hairpin glycosidases"/>
    <property type="match status" value="1"/>
</dbReference>
<dbReference type="Proteomes" id="UP000287394">
    <property type="component" value="Chromosome"/>
</dbReference>
<dbReference type="AlphaFoldDB" id="A0A402D3Z0"/>
<sequence>MGAAALLHSASYGAGKADAAKNGKIDRKALVDRHKIALARPDAMTPLTVGNGEFAFTADITGLQTFPDFHGNGMLLQTMAQWAWHTTPDDHRYHLSDTFNPYDSHGRSVPYPSGDENGGGFGDGGPAAQWLNSNPHKFDLGRIGLLLPSIDQRAVTIDDITEIVQELDLWSGLLSSRFRLAGQPVLVETAAHPTLDVVAARITSPLVREGALGARLQFSYAPPDWMHPSDWGQPDRHTTTVSVAKDEYRFARRLDGVTQYSARAAVSPGSDHRQISTHEHTWTAKGQPSLDLVIAFGPEAMEKTHGSVPSFDQVRQDAMRHWKTFWSTGGAIDLSESRDSRWKELERRIVLSQYQTAVNSAGSLPPQETGLVQNSWYGKFHHEMHWWHAAHFPQWGREALLMRSLDYYRRILPVARETAQRIGCRGARWPKMVGPEGRESPNRINPFLTWQQPHPIHFAELIYQAKPTEETLQFFKEIVLESAEFMASFPWWNAERGCYELGAPIVAPYENNYNDRRASKNPTFDLTYWSWALGVAQQWRERLGMARSQEWDHVRQNFAPLTVRDGVYREIEQIDAGIGGHPTMLGALGVVPHTPLVDRPTMQRTLDFVLTKWPRGETWGWDYPMMAMTAARLGRPDQAIEALFIDTPKNVYLANGHNYQQSILPLYLPGNGGLLFATAMMAAGWKGAPPGHAPGFPTEDQGWTVRWEGLRPAL</sequence>
<protein>
    <submittedName>
        <fullName evidence="1">Uncharacterized protein</fullName>
    </submittedName>
</protein>
<reference evidence="1 2" key="1">
    <citation type="journal article" date="2019" name="Int. J. Syst. Evol. Microbiol.">
        <title>Capsulimonas corticalis gen. nov., sp. nov., an aerobic capsulated bacterium, of a novel bacterial order, Capsulimonadales ord. nov., of the class Armatimonadia of the phylum Armatimonadetes.</title>
        <authorList>
            <person name="Li J."/>
            <person name="Kudo C."/>
            <person name="Tonouchi A."/>
        </authorList>
    </citation>
    <scope>NUCLEOTIDE SEQUENCE [LARGE SCALE GENOMIC DNA]</scope>
    <source>
        <strain evidence="1 2">AX-7</strain>
    </source>
</reference>
<gene>
    <name evidence="1" type="ORF">CCAX7_17350</name>
</gene>
<evidence type="ECO:0000313" key="2">
    <source>
        <dbReference type="Proteomes" id="UP000287394"/>
    </source>
</evidence>
<organism evidence="1 2">
    <name type="scientific">Capsulimonas corticalis</name>
    <dbReference type="NCBI Taxonomy" id="2219043"/>
    <lineage>
        <taxon>Bacteria</taxon>
        <taxon>Bacillati</taxon>
        <taxon>Armatimonadota</taxon>
        <taxon>Armatimonadia</taxon>
        <taxon>Capsulimonadales</taxon>
        <taxon>Capsulimonadaceae</taxon>
        <taxon>Capsulimonas</taxon>
    </lineage>
</organism>
<dbReference type="GO" id="GO:0005975">
    <property type="term" value="P:carbohydrate metabolic process"/>
    <property type="evidence" value="ECO:0007669"/>
    <property type="project" value="InterPro"/>
</dbReference>
<accession>A0A402D3Z0</accession>
<dbReference type="KEGG" id="ccot:CCAX7_17350"/>